<dbReference type="PANTHER" id="PTHR46229">
    <property type="entry name" value="BOLA TRANSCRIPTION REGULATOR"/>
    <property type="match status" value="1"/>
</dbReference>
<keyword evidence="5" id="KW-1185">Reference proteome</keyword>
<dbReference type="Pfam" id="PF01722">
    <property type="entry name" value="BolA"/>
    <property type="match status" value="1"/>
</dbReference>
<dbReference type="FunFam" id="3.30.300.90:FF:000001">
    <property type="entry name" value="Transcriptional regulator BolA"/>
    <property type="match status" value="1"/>
</dbReference>
<sequence>MKIKNLIETKLQSLQPQFLEVINESHMHNVATGSESHFKVTIVSDQFNGKMLITRHRMVNKALADELAHSIHALVLHTMTTEEWLEKSGTLSQSPPCLGGAHASMAAHPRRNPVM</sequence>
<dbReference type="GO" id="GO:0005829">
    <property type="term" value="C:cytosol"/>
    <property type="evidence" value="ECO:0007669"/>
    <property type="project" value="TreeGrafter"/>
</dbReference>
<dbReference type="Proteomes" id="UP000198640">
    <property type="component" value="Unassembled WGS sequence"/>
</dbReference>
<accession>A0A1H3NRY9</accession>
<dbReference type="PIRSF" id="PIRSF003113">
    <property type="entry name" value="BolA"/>
    <property type="match status" value="1"/>
</dbReference>
<dbReference type="SUPFAM" id="SSF82657">
    <property type="entry name" value="BolA-like"/>
    <property type="match status" value="1"/>
</dbReference>
<name>A0A1H3NRY9_9PROT</name>
<dbReference type="RefSeq" id="WP_090415669.1">
    <property type="nucleotide sequence ID" value="NZ_FNOY01000079.1"/>
</dbReference>
<evidence type="ECO:0000256" key="3">
    <source>
        <dbReference type="RuleBase" id="RU003860"/>
    </source>
</evidence>
<organism evidence="4 5">
    <name type="scientific">Nitrosomonas halophila</name>
    <dbReference type="NCBI Taxonomy" id="44576"/>
    <lineage>
        <taxon>Bacteria</taxon>
        <taxon>Pseudomonadati</taxon>
        <taxon>Pseudomonadota</taxon>
        <taxon>Betaproteobacteria</taxon>
        <taxon>Nitrosomonadales</taxon>
        <taxon>Nitrosomonadaceae</taxon>
        <taxon>Nitrosomonas</taxon>
    </lineage>
</organism>
<reference evidence="4 5" key="1">
    <citation type="submission" date="2016-10" db="EMBL/GenBank/DDBJ databases">
        <authorList>
            <person name="de Groot N.N."/>
        </authorList>
    </citation>
    <scope>NUCLEOTIDE SEQUENCE [LARGE SCALE GENOMIC DNA]</scope>
    <source>
        <strain evidence="4 5">Nm1</strain>
    </source>
</reference>
<evidence type="ECO:0000313" key="4">
    <source>
        <dbReference type="EMBL" id="SDY91558.1"/>
    </source>
</evidence>
<dbReference type="InterPro" id="IPR036065">
    <property type="entry name" value="BolA-like_sf"/>
</dbReference>
<evidence type="ECO:0000313" key="5">
    <source>
        <dbReference type="Proteomes" id="UP000198640"/>
    </source>
</evidence>
<dbReference type="GO" id="GO:1990229">
    <property type="term" value="C:iron-sulfur cluster assembly complex"/>
    <property type="evidence" value="ECO:0007669"/>
    <property type="project" value="UniProtKB-ARBA"/>
</dbReference>
<comment type="similarity">
    <text evidence="1 3">Belongs to the BolA/IbaG family.</text>
</comment>
<evidence type="ECO:0000256" key="1">
    <source>
        <dbReference type="ARBA" id="ARBA00005578"/>
    </source>
</evidence>
<dbReference type="GO" id="GO:0006351">
    <property type="term" value="P:DNA-templated transcription"/>
    <property type="evidence" value="ECO:0007669"/>
    <property type="project" value="TreeGrafter"/>
</dbReference>
<dbReference type="InterPro" id="IPR002634">
    <property type="entry name" value="BolA"/>
</dbReference>
<dbReference type="STRING" id="44576.SAMN05421881_10796"/>
<dbReference type="InterPro" id="IPR050961">
    <property type="entry name" value="BolA/IbaG_stress_morph_reg"/>
</dbReference>
<dbReference type="AlphaFoldDB" id="A0A1H3NRY9"/>
<gene>
    <name evidence="4" type="ORF">SAMN05421881_10796</name>
</gene>
<evidence type="ECO:0000256" key="2">
    <source>
        <dbReference type="ARBA" id="ARBA00074073"/>
    </source>
</evidence>
<proteinExistence type="inferred from homology"/>
<dbReference type="EMBL" id="FNOY01000079">
    <property type="protein sequence ID" value="SDY91558.1"/>
    <property type="molecule type" value="Genomic_DNA"/>
</dbReference>
<protein>
    <recommendedName>
        <fullName evidence="2">DNA-binding transcriptional regulator BolA</fullName>
    </recommendedName>
</protein>
<dbReference type="Gene3D" id="3.30.300.90">
    <property type="entry name" value="BolA-like"/>
    <property type="match status" value="1"/>
</dbReference>
<dbReference type="OrthoDB" id="5296536at2"/>
<dbReference type="PANTHER" id="PTHR46229:SF2">
    <property type="entry name" value="BOLA-LIKE PROTEIN 1"/>
    <property type="match status" value="1"/>
</dbReference>